<reference evidence="1 2" key="1">
    <citation type="submission" date="2014-11" db="EMBL/GenBank/DDBJ databases">
        <authorList>
            <person name="Zhu J."/>
            <person name="Qi W."/>
            <person name="Song R."/>
        </authorList>
    </citation>
    <scope>NUCLEOTIDE SEQUENCE [LARGE SCALE GENOMIC DNA]</scope>
</reference>
<dbReference type="AlphaFoldDB" id="A0A0G4E9E4"/>
<evidence type="ECO:0000313" key="2">
    <source>
        <dbReference type="Proteomes" id="UP000041254"/>
    </source>
</evidence>
<name>A0A0G4E9E4_VITBC</name>
<dbReference type="PhylomeDB" id="A0A0G4E9E4"/>
<dbReference type="VEuPathDB" id="CryptoDB:Vbra_6739"/>
<proteinExistence type="predicted"/>
<dbReference type="InParanoid" id="A0A0G4E9E4"/>
<organism evidence="1 2">
    <name type="scientific">Vitrella brassicaformis (strain CCMP3155)</name>
    <dbReference type="NCBI Taxonomy" id="1169540"/>
    <lineage>
        <taxon>Eukaryota</taxon>
        <taxon>Sar</taxon>
        <taxon>Alveolata</taxon>
        <taxon>Colpodellida</taxon>
        <taxon>Vitrellaceae</taxon>
        <taxon>Vitrella</taxon>
    </lineage>
</organism>
<gene>
    <name evidence="1" type="ORF">Vbra_6739</name>
</gene>
<keyword evidence="2" id="KW-1185">Reference proteome</keyword>
<dbReference type="Proteomes" id="UP000041254">
    <property type="component" value="Unassembled WGS sequence"/>
</dbReference>
<sequence>MTSRRPDLVEAVRAFVTAEAPQAAAPHLKRLAMLLKSLAAADDGAGYPATREAVKELEGKDGMHRMALRDRLVELLADPTQQMEIHHLAASALTSLVQLGFAFAWRPAEAKQLFASLEQISSEDCHLSTAVFSLLSAAIRFGNRTNGSFGPGGFRKGNTKHYRDVLLTGHPDMIARAKAAMKSTADGLAEAAMRLLGDTIDLALDGEGPADQRCKGINQMVNQLLSNTAWDKIPPVTPFDCEGEARSAEPSLTHCPSIDAVETHMVPHAERLVKAANHPAADTFTKYAAGLLLGTVFYMLDWSYDDMFPDRVPKILDVLYGHVMADGATLKAIASALRPQSIGFGYLDVTVVVSSLLRNSAGRGHYIGEIIDAGFVPVVLKLLRDEEGVGTRVERERLLFRYPSFFTQGSLIRPSVGLLNQLLENDKRVSSYEELPGVMCQLLLDMAVGKVHVKGEPGVTECIADILTLLAKYGEEQKLTTQTTANTVANRIVQLSSFQRLKALLAGDETIALSRDSKEKAIKCVAFVLSKAQGGGVVAFAASTRSTGRSTGRNVELEKRMAKGLFKN</sequence>
<protein>
    <submittedName>
        <fullName evidence="1">Uncharacterized protein</fullName>
    </submittedName>
</protein>
<dbReference type="EMBL" id="CDMY01000040">
    <property type="protein sequence ID" value="CEL92001.1"/>
    <property type="molecule type" value="Genomic_DNA"/>
</dbReference>
<evidence type="ECO:0000313" key="1">
    <source>
        <dbReference type="EMBL" id="CEL92001.1"/>
    </source>
</evidence>
<accession>A0A0G4E9E4</accession>